<feature type="domain" description="Insertion element IS150 protein InsJ-like helix-turn-helix" evidence="2">
    <location>
        <begin position="49"/>
        <end position="100"/>
    </location>
</feature>
<dbReference type="EMBL" id="LZTJ01000036">
    <property type="protein sequence ID" value="OBP68214.1"/>
    <property type="molecule type" value="Genomic_DNA"/>
</dbReference>
<dbReference type="RefSeq" id="WP_065005804.1">
    <property type="nucleotide sequence ID" value="NZ_CP033334.1"/>
</dbReference>
<accession>A0A1A5HMR2</accession>
<reference evidence="4 5" key="1">
    <citation type="submission" date="2016-05" db="EMBL/GenBank/DDBJ databases">
        <authorList>
            <person name="Ramsay J.P."/>
        </authorList>
    </citation>
    <scope>NUCLEOTIDE SEQUENCE [LARGE SCALE GENOMIC DNA]</scope>
    <source>
        <strain evidence="4 5">NZP2042</strain>
    </source>
</reference>
<feature type="region of interest" description="Disordered" evidence="1">
    <location>
        <begin position="1"/>
        <end position="24"/>
    </location>
</feature>
<feature type="compositionally biased region" description="Basic and acidic residues" evidence="1">
    <location>
        <begin position="7"/>
        <end position="17"/>
    </location>
</feature>
<dbReference type="SUPFAM" id="SSF46689">
    <property type="entry name" value="Homeodomain-like"/>
    <property type="match status" value="1"/>
</dbReference>
<reference evidence="6" key="2">
    <citation type="submission" date="2016-06" db="EMBL/GenBank/DDBJ databases">
        <title>NZP2037 Pacbio-Illumina hybrid assembly.</title>
        <authorList>
            <person name="Ramsay J.P."/>
        </authorList>
    </citation>
    <scope>NUCLEOTIDE SEQUENCE [LARGE SCALE GENOMIC DNA]</scope>
    <source>
        <strain evidence="6">R7ANS::ICEMlSym2042</strain>
    </source>
</reference>
<dbReference type="InterPro" id="IPR055247">
    <property type="entry name" value="InsJ-like_HTH"/>
</dbReference>
<dbReference type="InterPro" id="IPR009057">
    <property type="entry name" value="Homeodomain-like_sf"/>
</dbReference>
<organism evidence="3 6">
    <name type="scientific">Rhizobium loti</name>
    <name type="common">Mesorhizobium loti</name>
    <dbReference type="NCBI Taxonomy" id="381"/>
    <lineage>
        <taxon>Bacteria</taxon>
        <taxon>Pseudomonadati</taxon>
        <taxon>Pseudomonadota</taxon>
        <taxon>Alphaproteobacteria</taxon>
        <taxon>Hyphomicrobiales</taxon>
        <taxon>Phyllobacteriaceae</taxon>
        <taxon>Mesorhizobium</taxon>
    </lineage>
</organism>
<dbReference type="EMBL" id="LYTK01000025">
    <property type="protein sequence ID" value="OBQ57790.1"/>
    <property type="molecule type" value="Genomic_DNA"/>
</dbReference>
<evidence type="ECO:0000313" key="5">
    <source>
        <dbReference type="Proteomes" id="UP000093737"/>
    </source>
</evidence>
<evidence type="ECO:0000313" key="6">
    <source>
        <dbReference type="Proteomes" id="UP000093748"/>
    </source>
</evidence>
<dbReference type="AlphaFoldDB" id="A0A1A5HMR2"/>
<evidence type="ECO:0000313" key="3">
    <source>
        <dbReference type="EMBL" id="OBP68214.1"/>
    </source>
</evidence>
<reference evidence="3" key="3">
    <citation type="submission" date="2016-06" db="EMBL/GenBank/DDBJ databases">
        <authorList>
            <person name="Kjaerup R.B."/>
            <person name="Dalgaard T.S."/>
            <person name="Juul-Madsen H.R."/>
        </authorList>
    </citation>
    <scope>NUCLEOTIDE SEQUENCE</scope>
    <source>
        <strain evidence="3">R7ANS::ICEMlSym2042</strain>
    </source>
</reference>
<dbReference type="Proteomes" id="UP000093748">
    <property type="component" value="Unassembled WGS sequence"/>
</dbReference>
<dbReference type="Pfam" id="PF13518">
    <property type="entry name" value="HTH_28"/>
    <property type="match status" value="1"/>
</dbReference>
<gene>
    <name evidence="4" type="ORF">A8145_27110</name>
    <name evidence="3" type="ORF">BAE39_26800</name>
</gene>
<sequence length="159" mass="17540">MAKPKPGRRDPKAEALARDGALNPHPEAVRDTLFAGNPFFDARDLVQVRYEMVRRHQADRVPISDVASAFGVSRPTFYKAQSALADQGLAGLVPRQRGPKGGHKISAEVIAYIDQLRTTRPDLTVPQCVDAIATRFGVRVHRRSLERATAPKKKPLDLP</sequence>
<evidence type="ECO:0000259" key="2">
    <source>
        <dbReference type="Pfam" id="PF13518"/>
    </source>
</evidence>
<proteinExistence type="predicted"/>
<evidence type="ECO:0000313" key="4">
    <source>
        <dbReference type="EMBL" id="OBQ57790.1"/>
    </source>
</evidence>
<protein>
    <recommendedName>
        <fullName evidence="2">Insertion element IS150 protein InsJ-like helix-turn-helix domain-containing protein</fullName>
    </recommendedName>
</protein>
<evidence type="ECO:0000256" key="1">
    <source>
        <dbReference type="SAM" id="MobiDB-lite"/>
    </source>
</evidence>
<dbReference type="Proteomes" id="UP000093737">
    <property type="component" value="Unassembled WGS sequence"/>
</dbReference>
<name>A0A1A5HMR2_RHILI</name>
<comment type="caution">
    <text evidence="3">The sequence shown here is derived from an EMBL/GenBank/DDBJ whole genome shotgun (WGS) entry which is preliminary data.</text>
</comment>